<sequence length="154" mass="17376">MSTDHTRNRVAKGISTGGQYAVEHRPEAAVSLGAPTERESSRLFREATDVEARIWELQRQADELHFDGLKAAARDATMNQRASVIRATRSIIVHRNTDQELLTRIAREHPHGPTRQLAQQRLDPLLAARRSAIESQQAAAEDEFRRTMAFLRGQ</sequence>
<proteinExistence type="predicted"/>
<evidence type="ECO:0000313" key="1">
    <source>
        <dbReference type="EMBL" id="EMY36144.1"/>
    </source>
</evidence>
<dbReference type="Proteomes" id="UP000010729">
    <property type="component" value="Unassembled WGS sequence"/>
</dbReference>
<dbReference type="RefSeq" id="WP_005266183.1">
    <property type="nucleotide sequence ID" value="NZ_ANPE02000023.1"/>
</dbReference>
<keyword evidence="2" id="KW-1185">Reference proteome</keyword>
<reference evidence="1 2" key="1">
    <citation type="journal article" date="2013" name="Genome Announc.">
        <title>Draft Genome Sequence of Arthrobacter crystallopoietes Strain BAB-32, Revealing Genes for Bioremediation.</title>
        <authorList>
            <person name="Joshi M.N."/>
            <person name="Pandit A.S."/>
            <person name="Sharma A."/>
            <person name="Pandya R.V."/>
            <person name="Desai S.M."/>
            <person name="Saxena A.K."/>
            <person name="Bagatharia S.B."/>
        </authorList>
    </citation>
    <scope>NUCLEOTIDE SEQUENCE [LARGE SCALE GENOMIC DNA]</scope>
    <source>
        <strain evidence="1 2">BAB-32</strain>
    </source>
</reference>
<name>N1V814_9MICC</name>
<organism evidence="1 2">
    <name type="scientific">Arthrobacter crystallopoietes BAB-32</name>
    <dbReference type="NCBI Taxonomy" id="1246476"/>
    <lineage>
        <taxon>Bacteria</taxon>
        <taxon>Bacillati</taxon>
        <taxon>Actinomycetota</taxon>
        <taxon>Actinomycetes</taxon>
        <taxon>Micrococcales</taxon>
        <taxon>Micrococcaceae</taxon>
        <taxon>Crystallibacter</taxon>
    </lineage>
</organism>
<dbReference type="EMBL" id="ANPE02000023">
    <property type="protein sequence ID" value="EMY36144.1"/>
    <property type="molecule type" value="Genomic_DNA"/>
</dbReference>
<gene>
    <name evidence="1" type="ORF">D477_000635</name>
</gene>
<protein>
    <submittedName>
        <fullName evidence="1">Uncharacterized protein</fullName>
    </submittedName>
</protein>
<comment type="caution">
    <text evidence="1">The sequence shown here is derived from an EMBL/GenBank/DDBJ whole genome shotgun (WGS) entry which is preliminary data.</text>
</comment>
<dbReference type="AlphaFoldDB" id="N1V814"/>
<accession>N1V814</accession>
<evidence type="ECO:0000313" key="2">
    <source>
        <dbReference type="Proteomes" id="UP000010729"/>
    </source>
</evidence>